<dbReference type="GO" id="GO:1903723">
    <property type="term" value="P:negative regulation of centriole elongation"/>
    <property type="evidence" value="ECO:0007669"/>
    <property type="project" value="TreeGrafter"/>
</dbReference>
<name>A0AAV2LR90_KNICA</name>
<dbReference type="Pfam" id="PF16025">
    <property type="entry name" value="CaM_bind"/>
    <property type="match status" value="1"/>
</dbReference>
<feature type="coiled-coil region" evidence="1">
    <location>
        <begin position="200"/>
        <end position="227"/>
    </location>
</feature>
<dbReference type="GO" id="GO:0032053">
    <property type="term" value="P:ciliary basal body organization"/>
    <property type="evidence" value="ECO:0007669"/>
    <property type="project" value="TreeGrafter"/>
</dbReference>
<evidence type="ECO:0000256" key="2">
    <source>
        <dbReference type="SAM" id="MobiDB-lite"/>
    </source>
</evidence>
<keyword evidence="4" id="KW-1185">Reference proteome</keyword>
<keyword evidence="1" id="KW-0175">Coiled coil</keyword>
<evidence type="ECO:0000313" key="3">
    <source>
        <dbReference type="EMBL" id="CAL1601902.1"/>
    </source>
</evidence>
<dbReference type="PANTHER" id="PTHR13594:SF2">
    <property type="entry name" value="SI:CH73-100L22.3"/>
    <property type="match status" value="1"/>
</dbReference>
<dbReference type="AlphaFoldDB" id="A0AAV2LR90"/>
<dbReference type="InterPro" id="IPR033207">
    <property type="entry name" value="CCP110"/>
</dbReference>
<organism evidence="3 4">
    <name type="scientific">Knipowitschia caucasica</name>
    <name type="common">Caucasian dwarf goby</name>
    <name type="synonym">Pomatoschistus caucasicus</name>
    <dbReference type="NCBI Taxonomy" id="637954"/>
    <lineage>
        <taxon>Eukaryota</taxon>
        <taxon>Metazoa</taxon>
        <taxon>Chordata</taxon>
        <taxon>Craniata</taxon>
        <taxon>Vertebrata</taxon>
        <taxon>Euteleostomi</taxon>
        <taxon>Actinopterygii</taxon>
        <taxon>Neopterygii</taxon>
        <taxon>Teleostei</taxon>
        <taxon>Neoteleostei</taxon>
        <taxon>Acanthomorphata</taxon>
        <taxon>Gobiaria</taxon>
        <taxon>Gobiiformes</taxon>
        <taxon>Gobioidei</taxon>
        <taxon>Gobiidae</taxon>
        <taxon>Gobiinae</taxon>
        <taxon>Knipowitschia</taxon>
    </lineage>
</organism>
<sequence length="446" mass="50891">MEDYEKFVELRLSQLKMTEDTVEDKPKVPSLICFYGRPILPPLVSEAQKKEMTRLKEAAQTAAANRNHKDDPRMSYVQTILRSVDIRKTPTLEELLKESEIDNQSLPDVGHDSSCTSLNQSYDVDTPSELWLNCLFEEKHMTPESGGEGQRSKVKRRLQMTEGIPAKEDEQAERRASTSKAAAQWHEGLDGVKERQAQLRQIHAAQIRALQDQHQRQQEQLLQALAVRYSLLQSVSLPCSVSTSRLGDTLTFPTLSQLPLPVHYRHLLSAIAKGFLTRRLLKTERVAQLVRTARDTHQFLQAFQKHSPNKGLPSRQDLFLQERVTLQLRAARYEIHDIFFSLSPREKMQLISIDRDLARERAFKQQNAHGGKQRGKGTLSAATQKSLERKSAVMMYKKSAERHRGAGTRLRHKPGLSAEQSLETRAGQHRANPQRVPKSTYTSRPR</sequence>
<dbReference type="Proteomes" id="UP001497482">
    <property type="component" value="Chromosome 3"/>
</dbReference>
<dbReference type="EMBL" id="OZ035825">
    <property type="protein sequence ID" value="CAL1601902.1"/>
    <property type="molecule type" value="Genomic_DNA"/>
</dbReference>
<feature type="compositionally biased region" description="Basic residues" evidence="2">
    <location>
        <begin position="405"/>
        <end position="414"/>
    </location>
</feature>
<feature type="compositionally biased region" description="Polar residues" evidence="2">
    <location>
        <begin position="437"/>
        <end position="446"/>
    </location>
</feature>
<proteinExistence type="predicted"/>
<dbReference type="PANTHER" id="PTHR13594">
    <property type="entry name" value="CENTRIOLAR COILED-COIL PROTEIN OF 110 KDA"/>
    <property type="match status" value="1"/>
</dbReference>
<reference evidence="3 4" key="1">
    <citation type="submission" date="2024-04" db="EMBL/GenBank/DDBJ databases">
        <authorList>
            <person name="Waldvogel A.-M."/>
            <person name="Schoenle A."/>
        </authorList>
    </citation>
    <scope>NUCLEOTIDE SEQUENCE [LARGE SCALE GENOMIC DNA]</scope>
</reference>
<accession>A0AAV2LR90</accession>
<gene>
    <name evidence="3" type="ORF">KC01_LOCUS29766</name>
</gene>
<feature type="region of interest" description="Disordered" evidence="2">
    <location>
        <begin position="364"/>
        <end position="446"/>
    </location>
</feature>
<evidence type="ECO:0008006" key="5">
    <source>
        <dbReference type="Google" id="ProtNLM"/>
    </source>
</evidence>
<protein>
    <recommendedName>
        <fullName evidence="5">Centriolar coiled-coil protein of 110 kDa-like</fullName>
    </recommendedName>
</protein>
<dbReference type="GO" id="GO:0032465">
    <property type="term" value="P:regulation of cytokinesis"/>
    <property type="evidence" value="ECO:0007669"/>
    <property type="project" value="InterPro"/>
</dbReference>
<evidence type="ECO:0000256" key="1">
    <source>
        <dbReference type="SAM" id="Coils"/>
    </source>
</evidence>
<dbReference type="GO" id="GO:0005814">
    <property type="term" value="C:centriole"/>
    <property type="evidence" value="ECO:0007669"/>
    <property type="project" value="InterPro"/>
</dbReference>
<dbReference type="GO" id="GO:0007099">
    <property type="term" value="P:centriole replication"/>
    <property type="evidence" value="ECO:0007669"/>
    <property type="project" value="InterPro"/>
</dbReference>
<evidence type="ECO:0000313" key="4">
    <source>
        <dbReference type="Proteomes" id="UP001497482"/>
    </source>
</evidence>